<evidence type="ECO:0000313" key="3">
    <source>
        <dbReference type="Proteomes" id="UP000054736"/>
    </source>
</evidence>
<protein>
    <submittedName>
        <fullName evidence="2">Uncharacterized protein</fullName>
    </submittedName>
</protein>
<evidence type="ECO:0000313" key="2">
    <source>
        <dbReference type="EMBL" id="KTC88008.1"/>
    </source>
</evidence>
<evidence type="ECO:0000256" key="1">
    <source>
        <dbReference type="SAM" id="MobiDB-lite"/>
    </source>
</evidence>
<dbReference type="STRING" id="1212489.Ldro_1627"/>
<feature type="region of interest" description="Disordered" evidence="1">
    <location>
        <begin position="1"/>
        <end position="33"/>
    </location>
</feature>
<feature type="compositionally biased region" description="Basic and acidic residues" evidence="1">
    <location>
        <begin position="14"/>
        <end position="24"/>
    </location>
</feature>
<name>A0A0W0SXG3_9GAMM</name>
<proteinExistence type="predicted"/>
<reference evidence="2 3" key="1">
    <citation type="submission" date="2015-11" db="EMBL/GenBank/DDBJ databases">
        <title>Genomic analysis of 38 Legionella species identifies large and diverse effector repertoires.</title>
        <authorList>
            <person name="Burstein D."/>
            <person name="Amaro F."/>
            <person name="Zusman T."/>
            <person name="Lifshitz Z."/>
            <person name="Cohen O."/>
            <person name="Gilbert J.A."/>
            <person name="Pupko T."/>
            <person name="Shuman H.A."/>
            <person name="Segal G."/>
        </authorList>
    </citation>
    <scope>NUCLEOTIDE SEQUENCE [LARGE SCALE GENOMIC DNA]</scope>
    <source>
        <strain evidence="2 3">ATCC 700990</strain>
    </source>
</reference>
<accession>A0A0W0SXG3</accession>
<dbReference type="EMBL" id="LNXY01000020">
    <property type="protein sequence ID" value="KTC88008.1"/>
    <property type="molecule type" value="Genomic_DNA"/>
</dbReference>
<dbReference type="RefSeq" id="WP_058495906.1">
    <property type="nucleotide sequence ID" value="NZ_CAAAIU010000002.1"/>
</dbReference>
<sequence>MPKERKQISFFGEKNPRSKQKDQLTSKISKSKQSSKPEIIEITFNDYFAEAIRDASRIRNISSRRQRYSGAQFEVALIQFADIKMLKTVMDKNVYVDFDSVDIQRDWTVGFDWLDLAVSYRDTHAIEYFQTRLEEDAFRSAYEDYKKEIRPDCTLINYEQNVAMGYSV</sequence>
<organism evidence="2 3">
    <name type="scientific">Legionella drozanskii LLAP-1</name>
    <dbReference type="NCBI Taxonomy" id="1212489"/>
    <lineage>
        <taxon>Bacteria</taxon>
        <taxon>Pseudomonadati</taxon>
        <taxon>Pseudomonadota</taxon>
        <taxon>Gammaproteobacteria</taxon>
        <taxon>Legionellales</taxon>
        <taxon>Legionellaceae</taxon>
        <taxon>Legionella</taxon>
    </lineage>
</organism>
<comment type="caution">
    <text evidence="2">The sequence shown here is derived from an EMBL/GenBank/DDBJ whole genome shotgun (WGS) entry which is preliminary data.</text>
</comment>
<dbReference type="Proteomes" id="UP000054736">
    <property type="component" value="Unassembled WGS sequence"/>
</dbReference>
<dbReference type="PATRIC" id="fig|1212489.4.peg.1719"/>
<gene>
    <name evidence="2" type="ORF">Ldro_1627</name>
</gene>
<keyword evidence="3" id="KW-1185">Reference proteome</keyword>
<dbReference type="AlphaFoldDB" id="A0A0W0SXG3"/>